<dbReference type="Proteomes" id="UP000002630">
    <property type="component" value="Unassembled WGS sequence"/>
</dbReference>
<feature type="compositionally biased region" description="Acidic residues" evidence="1">
    <location>
        <begin position="1"/>
        <end position="11"/>
    </location>
</feature>
<dbReference type="Gene3D" id="3.30.2230.10">
    <property type="entry name" value="DUSP-like"/>
    <property type="match status" value="1"/>
</dbReference>
<dbReference type="OrthoDB" id="10573895at2759"/>
<dbReference type="GO" id="GO:0004843">
    <property type="term" value="F:cysteine-type deubiquitinase activity"/>
    <property type="evidence" value="ECO:0007669"/>
    <property type="project" value="InterPro"/>
</dbReference>
<evidence type="ECO:0000313" key="3">
    <source>
        <dbReference type="EMBL" id="CBJ31661.1"/>
    </source>
</evidence>
<gene>
    <name evidence="3" type="ORF">Esi_0272_0029</name>
</gene>
<evidence type="ECO:0000256" key="1">
    <source>
        <dbReference type="SAM" id="MobiDB-lite"/>
    </source>
</evidence>
<feature type="compositionally biased region" description="Low complexity" evidence="1">
    <location>
        <begin position="67"/>
        <end position="89"/>
    </location>
</feature>
<evidence type="ECO:0000313" key="4">
    <source>
        <dbReference type="Proteomes" id="UP000002630"/>
    </source>
</evidence>
<dbReference type="InterPro" id="IPR006615">
    <property type="entry name" value="Pept_C19_DUSP"/>
</dbReference>
<dbReference type="PROSITE" id="PS51283">
    <property type="entry name" value="DUSP"/>
    <property type="match status" value="1"/>
</dbReference>
<feature type="compositionally biased region" description="Low complexity" evidence="1">
    <location>
        <begin position="31"/>
        <end position="41"/>
    </location>
</feature>
<dbReference type="AlphaFoldDB" id="D7FUK5"/>
<protein>
    <recommendedName>
        <fullName evidence="2">DUSP domain-containing protein</fullName>
    </recommendedName>
</protein>
<name>D7FUK5_ECTSI</name>
<feature type="domain" description="DUSP" evidence="2">
    <location>
        <begin position="153"/>
        <end position="262"/>
    </location>
</feature>
<reference evidence="3 4" key="1">
    <citation type="journal article" date="2010" name="Nature">
        <title>The Ectocarpus genome and the independent evolution of multicellularity in brown algae.</title>
        <authorList>
            <person name="Cock J.M."/>
            <person name="Sterck L."/>
            <person name="Rouze P."/>
            <person name="Scornet D."/>
            <person name="Allen A.E."/>
            <person name="Amoutzias G."/>
            <person name="Anthouard V."/>
            <person name="Artiguenave F."/>
            <person name="Aury J.M."/>
            <person name="Badger J.H."/>
            <person name="Beszteri B."/>
            <person name="Billiau K."/>
            <person name="Bonnet E."/>
            <person name="Bothwell J.H."/>
            <person name="Bowler C."/>
            <person name="Boyen C."/>
            <person name="Brownlee C."/>
            <person name="Carrano C.J."/>
            <person name="Charrier B."/>
            <person name="Cho G.Y."/>
            <person name="Coelho S.M."/>
            <person name="Collen J."/>
            <person name="Corre E."/>
            <person name="Da Silva C."/>
            <person name="Delage L."/>
            <person name="Delaroque N."/>
            <person name="Dittami S.M."/>
            <person name="Doulbeau S."/>
            <person name="Elias M."/>
            <person name="Farnham G."/>
            <person name="Gachon C.M."/>
            <person name="Gschloessl B."/>
            <person name="Heesch S."/>
            <person name="Jabbari K."/>
            <person name="Jubin C."/>
            <person name="Kawai H."/>
            <person name="Kimura K."/>
            <person name="Kloareg B."/>
            <person name="Kupper F.C."/>
            <person name="Lang D."/>
            <person name="Le Bail A."/>
            <person name="Leblanc C."/>
            <person name="Lerouge P."/>
            <person name="Lohr M."/>
            <person name="Lopez P.J."/>
            <person name="Martens C."/>
            <person name="Maumus F."/>
            <person name="Michel G."/>
            <person name="Miranda-Saavedra D."/>
            <person name="Morales J."/>
            <person name="Moreau H."/>
            <person name="Motomura T."/>
            <person name="Nagasato C."/>
            <person name="Napoli C.A."/>
            <person name="Nelson D.R."/>
            <person name="Nyvall-Collen P."/>
            <person name="Peters A.F."/>
            <person name="Pommier C."/>
            <person name="Potin P."/>
            <person name="Poulain J."/>
            <person name="Quesneville H."/>
            <person name="Read B."/>
            <person name="Rensing S.A."/>
            <person name="Ritter A."/>
            <person name="Rousvoal S."/>
            <person name="Samanta M."/>
            <person name="Samson G."/>
            <person name="Schroeder D.C."/>
            <person name="Segurens B."/>
            <person name="Strittmatter M."/>
            <person name="Tonon T."/>
            <person name="Tregear J.W."/>
            <person name="Valentin K."/>
            <person name="von Dassow P."/>
            <person name="Yamagishi T."/>
            <person name="Van de Peer Y."/>
            <person name="Wincker P."/>
        </authorList>
    </citation>
    <scope>NUCLEOTIDE SEQUENCE [LARGE SCALE GENOMIC DNA]</scope>
    <source>
        <strain evidence="4">Ec32 / CCAP1310/4</strain>
    </source>
</reference>
<dbReference type="SUPFAM" id="SSF143791">
    <property type="entry name" value="DUSP-like"/>
    <property type="match status" value="1"/>
</dbReference>
<organism evidence="3 4">
    <name type="scientific">Ectocarpus siliculosus</name>
    <name type="common">Brown alga</name>
    <name type="synonym">Conferva siliculosa</name>
    <dbReference type="NCBI Taxonomy" id="2880"/>
    <lineage>
        <taxon>Eukaryota</taxon>
        <taxon>Sar</taxon>
        <taxon>Stramenopiles</taxon>
        <taxon>Ochrophyta</taxon>
        <taxon>PX clade</taxon>
        <taxon>Phaeophyceae</taxon>
        <taxon>Ectocarpales</taxon>
        <taxon>Ectocarpaceae</taxon>
        <taxon>Ectocarpus</taxon>
    </lineage>
</organism>
<dbReference type="EMBL" id="FN649760">
    <property type="protein sequence ID" value="CBJ31661.1"/>
    <property type="molecule type" value="Genomic_DNA"/>
</dbReference>
<dbReference type="InParanoid" id="D7FUK5"/>
<accession>D7FUK5</accession>
<keyword evidence="4" id="KW-1185">Reference proteome</keyword>
<proteinExistence type="predicted"/>
<evidence type="ECO:0000259" key="2">
    <source>
        <dbReference type="PROSITE" id="PS51283"/>
    </source>
</evidence>
<sequence length="262" mass="27010">MDTDGPLDDEAPFATPSAGGLSATTATSNHPLLSPPAASAAAPPPAARAVGGDRGLRENDDSPTAVSPGAVGPTTAPGGGVSPAASVPATPESVGGDARGDWGGSVGRSSPVPSRFLGNSVITADAKATEIFAQPLASEGAGSVFPLDLPMSSRRVYEVEFIKQFDRLAINPNIGEFWMLIDAHWVSRWVAFVLGQAGPPGPISNGRLFTEDAFSPMPRSGAYNAAFRRTAPTRGAPMPAEMSKFKEDLQAISDYRAIHRGS</sequence>
<dbReference type="InterPro" id="IPR035927">
    <property type="entry name" value="DUSP-like_sf"/>
</dbReference>
<feature type="region of interest" description="Disordered" evidence="1">
    <location>
        <begin position="1"/>
        <end position="110"/>
    </location>
</feature>